<comment type="caution">
    <text evidence="3">The sequence shown here is derived from an EMBL/GenBank/DDBJ whole genome shotgun (WGS) entry which is preliminary data.</text>
</comment>
<feature type="coiled-coil region" evidence="1">
    <location>
        <begin position="73"/>
        <end position="138"/>
    </location>
</feature>
<keyword evidence="1" id="KW-0175">Coiled coil</keyword>
<dbReference type="Pfam" id="PF18904">
    <property type="entry name" value="DUF5660"/>
    <property type="match status" value="1"/>
</dbReference>
<name>A0A317JSS1_9BACT</name>
<sequence length="218" mass="24316">MPGKPNQTPTSYSSSAVNPFARAIQEIGGTTVKQTAALPGEMMNDAMSAIFGGGGSVAESSQDQNQNSTNPFAKALEQTSNSEQQKELNLEKQQAVLHKEFQMTEVFNLREQKDKETIKQLQEQLRALAKEIKQLDQSTHTAIYADVVDPGTYHVNFFQQLLNFIVLLRKRVQEGNTWIENFNARGKKKGAFWGQVYSKKGGTAYMMSQEHQVARNVG</sequence>
<feature type="domain" description="DUF5660" evidence="2">
    <location>
        <begin position="110"/>
        <end position="218"/>
    </location>
</feature>
<evidence type="ECO:0000313" key="3">
    <source>
        <dbReference type="EMBL" id="PWU23402.1"/>
    </source>
</evidence>
<dbReference type="AlphaFoldDB" id="A0A317JSS1"/>
<evidence type="ECO:0000259" key="2">
    <source>
        <dbReference type="Pfam" id="PF18904"/>
    </source>
</evidence>
<protein>
    <recommendedName>
        <fullName evidence="2">DUF5660 domain-containing protein</fullName>
    </recommendedName>
</protein>
<evidence type="ECO:0000256" key="1">
    <source>
        <dbReference type="SAM" id="Coils"/>
    </source>
</evidence>
<dbReference type="Proteomes" id="UP000246104">
    <property type="component" value="Unassembled WGS sequence"/>
</dbReference>
<accession>A0A317JSS1</accession>
<organism evidence="3 4">
    <name type="scientific">Candidatus Cerribacteria bacterium 'Amazon FNV 2010 28 9'</name>
    <dbReference type="NCBI Taxonomy" id="2081795"/>
    <lineage>
        <taxon>Bacteria</taxon>
        <taxon>Candidatus Cerribacteria</taxon>
    </lineage>
</organism>
<reference evidence="3 4" key="1">
    <citation type="submission" date="2018-02" db="EMBL/GenBank/DDBJ databases">
        <title>Genomic Reconstructions from Amazon Rainforest and Pasture Soil Reveal Novel Insights into the Physiology of Candidate Phyla in Tropical Sites.</title>
        <authorList>
            <person name="Kroeger M.E."/>
            <person name="Delmont T."/>
            <person name="Eren A.M."/>
            <person name="Guo J."/>
            <person name="Meyer K.M."/>
            <person name="Khan K."/>
            <person name="Rodrigues J.L.M."/>
            <person name="Bohannan B.J.M."/>
            <person name="Tringe S."/>
            <person name="Borges C.D."/>
            <person name="Tiedje J."/>
            <person name="Tsai S.M."/>
            <person name="Nusslein K."/>
        </authorList>
    </citation>
    <scope>NUCLEOTIDE SEQUENCE [LARGE SCALE GENOMIC DNA]</scope>
    <source>
        <strain evidence="3">Amazon FNV 2010 28 9</strain>
    </source>
</reference>
<proteinExistence type="predicted"/>
<dbReference type="InterPro" id="IPR043719">
    <property type="entry name" value="DUF5660"/>
</dbReference>
<gene>
    <name evidence="3" type="ORF">C5B42_03150</name>
</gene>
<evidence type="ECO:0000313" key="4">
    <source>
        <dbReference type="Proteomes" id="UP000246104"/>
    </source>
</evidence>
<dbReference type="EMBL" id="PSRQ01000035">
    <property type="protein sequence ID" value="PWU23402.1"/>
    <property type="molecule type" value="Genomic_DNA"/>
</dbReference>